<dbReference type="PROSITE" id="PS51721">
    <property type="entry name" value="G_CP"/>
    <property type="match status" value="1"/>
</dbReference>
<dbReference type="InterPro" id="IPR030378">
    <property type="entry name" value="G_CP_dom"/>
</dbReference>
<evidence type="ECO:0000256" key="2">
    <source>
        <dbReference type="ARBA" id="ARBA00022741"/>
    </source>
</evidence>
<evidence type="ECO:0000313" key="9">
    <source>
        <dbReference type="Proteomes" id="UP001412067"/>
    </source>
</evidence>
<keyword evidence="4 5" id="KW-0539">Nucleus</keyword>
<feature type="region of interest" description="Disordered" evidence="6">
    <location>
        <begin position="459"/>
        <end position="480"/>
    </location>
</feature>
<feature type="compositionally biased region" description="Polar residues" evidence="6">
    <location>
        <begin position="527"/>
        <end position="544"/>
    </location>
</feature>
<accession>A0ABR2M547</accession>
<comment type="caution">
    <text evidence="8">The sequence shown here is derived from an EMBL/GenBank/DDBJ whole genome shotgun (WGS) entry which is preliminary data.</text>
</comment>
<dbReference type="EMBL" id="JBBWWR010000012">
    <property type="protein sequence ID" value="KAK8958935.1"/>
    <property type="molecule type" value="Genomic_DNA"/>
</dbReference>
<dbReference type="SUPFAM" id="SSF52540">
    <property type="entry name" value="P-loop containing nucleoside triphosphate hydrolases"/>
    <property type="match status" value="1"/>
</dbReference>
<evidence type="ECO:0000256" key="1">
    <source>
        <dbReference type="ARBA" id="ARBA00004604"/>
    </source>
</evidence>
<dbReference type="PANTHER" id="PTHR11089:SF9">
    <property type="entry name" value="NUCLEOLAR GTP-BINDING PROTEIN 2"/>
    <property type="match status" value="1"/>
</dbReference>
<comment type="function">
    <text evidence="5">GTPase involved in pre-60S ribosomal subunit maturation.</text>
</comment>
<evidence type="ECO:0000256" key="4">
    <source>
        <dbReference type="ARBA" id="ARBA00023242"/>
    </source>
</evidence>
<dbReference type="InterPro" id="IPR024929">
    <property type="entry name" value="GNL2_CP_dom"/>
</dbReference>
<keyword evidence="5" id="KW-0378">Hydrolase</keyword>
<name>A0ABR2M547_9ASPA</name>
<dbReference type="InterPro" id="IPR006073">
    <property type="entry name" value="GTP-bd"/>
</dbReference>
<comment type="subcellular location">
    <subcellularLocation>
        <location evidence="1 5">Nucleus</location>
        <location evidence="1 5">Nucleolus</location>
    </subcellularLocation>
</comment>
<dbReference type="Gene3D" id="3.40.50.300">
    <property type="entry name" value="P-loop containing nucleotide triphosphate hydrolases"/>
    <property type="match status" value="1"/>
</dbReference>
<feature type="domain" description="CP-type G" evidence="7">
    <location>
        <begin position="205"/>
        <end position="366"/>
    </location>
</feature>
<keyword evidence="3 5" id="KW-0342">GTP-binding</keyword>
<feature type="region of interest" description="Disordered" evidence="6">
    <location>
        <begin position="516"/>
        <end position="550"/>
    </location>
</feature>
<dbReference type="InterPro" id="IPR012971">
    <property type="entry name" value="NOG2_N_dom"/>
</dbReference>
<dbReference type="Pfam" id="PF01926">
    <property type="entry name" value="MMR_HSR1"/>
    <property type="match status" value="1"/>
</dbReference>
<comment type="similarity">
    <text evidence="5">Belongs to the TRAFAC class YlqF/YawG GTPase family. RsgA subfamily.</text>
</comment>
<gene>
    <name evidence="8" type="ORF">KSP40_PGU007244</name>
</gene>
<evidence type="ECO:0000256" key="3">
    <source>
        <dbReference type="ARBA" id="ARBA00023134"/>
    </source>
</evidence>
<sequence>MVKKKERAVCVSGMPKHSLDVNRQNGAAGKGTRSAGTVRRLKMYNVRPKRDRKGKILKHDLQSKELPNTRIEPDRRWFGNTRVVNQKELELFREELQSRLSSNYNVILKERKLPLSLLNDRQKQAKSHLLEIEPFGDAFGPKMKRKRPRLLAADYESLVKKADRSQDAFEKKIGTRPSGGETEENGFRVLSRHSMFEKGQSRRIWGELYKVVDSSDIVVQVLDARDPLGTRCHHLEKHLKENCKYKYMVLLLNKCDLIPAWATKGWLRVLSKEYPTLAFHASINKSFGKGSLLSVLRQFARLKSDKQAISVGFVGYPNVGKSSVINTLRTKNVCKVAPIPGETKVWQYITLTKRIFLIDCPGVVYHNNDSETDIVLKGVVRVENLEDAWEHIREVLRRVKKVHLQRAYKIENWVDEEDFLVRLCKLTGKLFKGGEPDLNTAAKMVLLDWQRGWIPFFMPPPQAPQQEDESHGSTNTEELTISTDRNSAAFRAIAGIITSQQQMHLPGPKYFPDCATECTDNDDSGGAQESENANLLSPAHTNDNVGVGFQ</sequence>
<keyword evidence="2 5" id="KW-0547">Nucleotide-binding</keyword>
<dbReference type="InterPro" id="IPR027417">
    <property type="entry name" value="P-loop_NTPase"/>
</dbReference>
<dbReference type="CDD" id="cd01858">
    <property type="entry name" value="NGP_1"/>
    <property type="match status" value="1"/>
</dbReference>
<dbReference type="PRINTS" id="PR00326">
    <property type="entry name" value="GTP1OBG"/>
</dbReference>
<dbReference type="InterPro" id="IPR050755">
    <property type="entry name" value="TRAFAC_YlqF/YawG_RiboMat"/>
</dbReference>
<dbReference type="Proteomes" id="UP001412067">
    <property type="component" value="Unassembled WGS sequence"/>
</dbReference>
<proteinExistence type="inferred from homology"/>
<evidence type="ECO:0000259" key="7">
    <source>
        <dbReference type="PROSITE" id="PS51721"/>
    </source>
</evidence>
<reference evidence="8 9" key="1">
    <citation type="journal article" date="2022" name="Nat. Plants">
        <title>Genomes of leafy and leafless Platanthera orchids illuminate the evolution of mycoheterotrophy.</title>
        <authorList>
            <person name="Li M.H."/>
            <person name="Liu K.W."/>
            <person name="Li Z."/>
            <person name="Lu H.C."/>
            <person name="Ye Q.L."/>
            <person name="Zhang D."/>
            <person name="Wang J.Y."/>
            <person name="Li Y.F."/>
            <person name="Zhong Z.M."/>
            <person name="Liu X."/>
            <person name="Yu X."/>
            <person name="Liu D.K."/>
            <person name="Tu X.D."/>
            <person name="Liu B."/>
            <person name="Hao Y."/>
            <person name="Liao X.Y."/>
            <person name="Jiang Y.T."/>
            <person name="Sun W.H."/>
            <person name="Chen J."/>
            <person name="Chen Y.Q."/>
            <person name="Ai Y."/>
            <person name="Zhai J.W."/>
            <person name="Wu S.S."/>
            <person name="Zhou Z."/>
            <person name="Hsiao Y.Y."/>
            <person name="Wu W.L."/>
            <person name="Chen Y.Y."/>
            <person name="Lin Y.F."/>
            <person name="Hsu J.L."/>
            <person name="Li C.Y."/>
            <person name="Wang Z.W."/>
            <person name="Zhao X."/>
            <person name="Zhong W.Y."/>
            <person name="Ma X.K."/>
            <person name="Ma L."/>
            <person name="Huang J."/>
            <person name="Chen G.Z."/>
            <person name="Huang M.Z."/>
            <person name="Huang L."/>
            <person name="Peng D.H."/>
            <person name="Luo Y.B."/>
            <person name="Zou S.Q."/>
            <person name="Chen S.P."/>
            <person name="Lan S."/>
            <person name="Tsai W.C."/>
            <person name="Van de Peer Y."/>
            <person name="Liu Z.J."/>
        </authorList>
    </citation>
    <scope>NUCLEOTIDE SEQUENCE [LARGE SCALE GENOMIC DNA]</scope>
    <source>
        <strain evidence="8">Lor288</strain>
    </source>
</reference>
<organism evidence="8 9">
    <name type="scientific">Platanthera guangdongensis</name>
    <dbReference type="NCBI Taxonomy" id="2320717"/>
    <lineage>
        <taxon>Eukaryota</taxon>
        <taxon>Viridiplantae</taxon>
        <taxon>Streptophyta</taxon>
        <taxon>Embryophyta</taxon>
        <taxon>Tracheophyta</taxon>
        <taxon>Spermatophyta</taxon>
        <taxon>Magnoliopsida</taxon>
        <taxon>Liliopsida</taxon>
        <taxon>Asparagales</taxon>
        <taxon>Orchidaceae</taxon>
        <taxon>Orchidoideae</taxon>
        <taxon>Orchideae</taxon>
        <taxon>Orchidinae</taxon>
        <taxon>Platanthera</taxon>
    </lineage>
</organism>
<dbReference type="PANTHER" id="PTHR11089">
    <property type="entry name" value="GTP-BINDING PROTEIN-RELATED"/>
    <property type="match status" value="1"/>
</dbReference>
<dbReference type="InterPro" id="IPR023179">
    <property type="entry name" value="GTP-bd_ortho_bundle_sf"/>
</dbReference>
<evidence type="ECO:0000313" key="8">
    <source>
        <dbReference type="EMBL" id="KAK8958935.1"/>
    </source>
</evidence>
<protein>
    <recommendedName>
        <fullName evidence="5">Nuclear/nucleolar GTPase 2</fullName>
    </recommendedName>
</protein>
<keyword evidence="9" id="KW-1185">Reference proteome</keyword>
<dbReference type="Pfam" id="PF08153">
    <property type="entry name" value="NGP1NT"/>
    <property type="match status" value="1"/>
</dbReference>
<evidence type="ECO:0000256" key="5">
    <source>
        <dbReference type="RuleBase" id="RU364023"/>
    </source>
</evidence>
<dbReference type="Gene3D" id="1.10.1580.10">
    <property type="match status" value="1"/>
</dbReference>
<evidence type="ECO:0000256" key="6">
    <source>
        <dbReference type="SAM" id="MobiDB-lite"/>
    </source>
</evidence>